<feature type="compositionally biased region" description="Basic and acidic residues" evidence="1">
    <location>
        <begin position="26"/>
        <end position="47"/>
    </location>
</feature>
<dbReference type="Proteomes" id="UP000578569">
    <property type="component" value="Unassembled WGS sequence"/>
</dbReference>
<dbReference type="RefSeq" id="WP_183932348.1">
    <property type="nucleotide sequence ID" value="NZ_JACICF010000001.1"/>
</dbReference>
<dbReference type="EMBL" id="JACICF010000001">
    <property type="protein sequence ID" value="MBB3763013.1"/>
    <property type="molecule type" value="Genomic_DNA"/>
</dbReference>
<evidence type="ECO:0000313" key="2">
    <source>
        <dbReference type="EMBL" id="MBB3763013.1"/>
    </source>
</evidence>
<name>A0A839Z053_9SPHN</name>
<sequence length="71" mass="7167">MADVNSNPAQGKNGGPSIASTGPEDQTNKPDSQKGDEANPIGMKEKGQQPPNAGPGGENQGGKQPTDPVQN</sequence>
<gene>
    <name evidence="2" type="ORF">FHS50_000036</name>
</gene>
<dbReference type="AlphaFoldDB" id="A0A839Z053"/>
<feature type="compositionally biased region" description="Polar residues" evidence="1">
    <location>
        <begin position="61"/>
        <end position="71"/>
    </location>
</feature>
<proteinExistence type="predicted"/>
<feature type="region of interest" description="Disordered" evidence="1">
    <location>
        <begin position="1"/>
        <end position="71"/>
    </location>
</feature>
<protein>
    <submittedName>
        <fullName evidence="2">Uncharacterized protein</fullName>
    </submittedName>
</protein>
<reference evidence="2 3" key="1">
    <citation type="submission" date="2020-08" db="EMBL/GenBank/DDBJ databases">
        <title>Genomic Encyclopedia of Type Strains, Phase IV (KMG-IV): sequencing the most valuable type-strain genomes for metagenomic binning, comparative biology and taxonomic classification.</title>
        <authorList>
            <person name="Goeker M."/>
        </authorList>
    </citation>
    <scope>NUCLEOTIDE SEQUENCE [LARGE SCALE GENOMIC DNA]</scope>
    <source>
        <strain evidence="2 3">DSM 24194</strain>
    </source>
</reference>
<feature type="compositionally biased region" description="Polar residues" evidence="1">
    <location>
        <begin position="1"/>
        <end position="10"/>
    </location>
</feature>
<evidence type="ECO:0000256" key="1">
    <source>
        <dbReference type="SAM" id="MobiDB-lite"/>
    </source>
</evidence>
<accession>A0A839Z053</accession>
<organism evidence="2 3">
    <name type="scientific">Sphingomicrobium lutaoense</name>
    <dbReference type="NCBI Taxonomy" id="515949"/>
    <lineage>
        <taxon>Bacteria</taxon>
        <taxon>Pseudomonadati</taxon>
        <taxon>Pseudomonadota</taxon>
        <taxon>Alphaproteobacteria</taxon>
        <taxon>Sphingomonadales</taxon>
        <taxon>Sphingomonadaceae</taxon>
        <taxon>Sphingomicrobium</taxon>
    </lineage>
</organism>
<keyword evidence="3" id="KW-1185">Reference proteome</keyword>
<evidence type="ECO:0000313" key="3">
    <source>
        <dbReference type="Proteomes" id="UP000578569"/>
    </source>
</evidence>
<comment type="caution">
    <text evidence="2">The sequence shown here is derived from an EMBL/GenBank/DDBJ whole genome shotgun (WGS) entry which is preliminary data.</text>
</comment>